<feature type="transmembrane region" description="Helical" evidence="7">
    <location>
        <begin position="619"/>
        <end position="638"/>
    </location>
</feature>
<proteinExistence type="predicted"/>
<dbReference type="SUPFAM" id="SSF56784">
    <property type="entry name" value="HAD-like"/>
    <property type="match status" value="1"/>
</dbReference>
<dbReference type="AlphaFoldDB" id="A0A9Q4CA38"/>
<dbReference type="InterPro" id="IPR008250">
    <property type="entry name" value="ATPase_P-typ_transduc_dom_A_sf"/>
</dbReference>
<reference evidence="10" key="1">
    <citation type="submission" date="2022-11" db="EMBL/GenBank/DDBJ databases">
        <title>Corynebacterium sp. isolated from Penguins.</title>
        <authorList>
            <person name="Sedlar K."/>
            <person name="Svec P."/>
        </authorList>
    </citation>
    <scope>NUCLEOTIDE SEQUENCE</scope>
    <source>
        <strain evidence="9">P7003</strain>
        <strain evidence="10">P7374</strain>
    </source>
</reference>
<accession>A0A9Q4CA38</accession>
<feature type="transmembrane region" description="Helical" evidence="7">
    <location>
        <begin position="61"/>
        <end position="91"/>
    </location>
</feature>
<dbReference type="SFLD" id="SFLDF00027">
    <property type="entry name" value="p-type_atpase"/>
    <property type="match status" value="1"/>
</dbReference>
<gene>
    <name evidence="9" type="ORF">OS125_03325</name>
    <name evidence="10" type="ORF">OS129_08355</name>
</gene>
<keyword evidence="3" id="KW-1278">Translocase</keyword>
<feature type="domain" description="P-type ATPase A" evidence="8">
    <location>
        <begin position="113"/>
        <end position="207"/>
    </location>
</feature>
<dbReference type="GO" id="GO:0005886">
    <property type="term" value="C:plasma membrane"/>
    <property type="evidence" value="ECO:0007669"/>
    <property type="project" value="UniProtKB-SubCell"/>
</dbReference>
<feature type="transmembrane region" description="Helical" evidence="7">
    <location>
        <begin position="770"/>
        <end position="791"/>
    </location>
</feature>
<dbReference type="Gene3D" id="2.70.150.10">
    <property type="entry name" value="Calcium-transporting ATPase, cytoplasmic transduction domain A"/>
    <property type="match status" value="1"/>
</dbReference>
<dbReference type="PRINTS" id="PR00120">
    <property type="entry name" value="HATPASE"/>
</dbReference>
<evidence type="ECO:0000256" key="3">
    <source>
        <dbReference type="ARBA" id="ARBA00022967"/>
    </source>
</evidence>
<evidence type="ECO:0000259" key="8">
    <source>
        <dbReference type="Pfam" id="PF00122"/>
    </source>
</evidence>
<dbReference type="RefSeq" id="WP_248168331.1">
    <property type="nucleotide sequence ID" value="NZ_JALNJA010000003.1"/>
</dbReference>
<feature type="transmembrane region" description="Helical" evidence="7">
    <location>
        <begin position="674"/>
        <end position="695"/>
    </location>
</feature>
<dbReference type="PROSITE" id="PS00154">
    <property type="entry name" value="ATPASE_E1_E2"/>
    <property type="match status" value="1"/>
</dbReference>
<dbReference type="NCBIfam" id="TIGR01494">
    <property type="entry name" value="ATPase_P-type"/>
    <property type="match status" value="2"/>
</dbReference>
<dbReference type="InterPro" id="IPR023214">
    <property type="entry name" value="HAD_sf"/>
</dbReference>
<evidence type="ECO:0000256" key="5">
    <source>
        <dbReference type="ARBA" id="ARBA00023136"/>
    </source>
</evidence>
<dbReference type="InterPro" id="IPR023299">
    <property type="entry name" value="ATPase_P-typ_cyto_dom_N"/>
</dbReference>
<dbReference type="Pfam" id="PF00702">
    <property type="entry name" value="Hydrolase"/>
    <property type="match status" value="1"/>
</dbReference>
<dbReference type="Proteomes" id="UP001071478">
    <property type="component" value="Unassembled WGS sequence"/>
</dbReference>
<comment type="caution">
    <text evidence="10">The sequence shown here is derived from an EMBL/GenBank/DDBJ whole genome shotgun (WGS) entry which is preliminary data.</text>
</comment>
<dbReference type="InterPro" id="IPR001757">
    <property type="entry name" value="P_typ_ATPase"/>
</dbReference>
<dbReference type="SUPFAM" id="SSF81665">
    <property type="entry name" value="Calcium ATPase, transmembrane domain M"/>
    <property type="match status" value="1"/>
</dbReference>
<dbReference type="Gene3D" id="3.40.1110.10">
    <property type="entry name" value="Calcium-transporting ATPase, cytoplasmic domain N"/>
    <property type="match status" value="1"/>
</dbReference>
<dbReference type="EMBL" id="JAPMKV010000002">
    <property type="protein sequence ID" value="MCX7444278.1"/>
    <property type="molecule type" value="Genomic_DNA"/>
</dbReference>
<dbReference type="PANTHER" id="PTHR42861">
    <property type="entry name" value="CALCIUM-TRANSPORTING ATPASE"/>
    <property type="match status" value="1"/>
</dbReference>
<dbReference type="InterPro" id="IPR059000">
    <property type="entry name" value="ATPase_P-type_domA"/>
</dbReference>
<evidence type="ECO:0000256" key="2">
    <source>
        <dbReference type="ARBA" id="ARBA00022692"/>
    </source>
</evidence>
<dbReference type="InterPro" id="IPR044492">
    <property type="entry name" value="P_typ_ATPase_HD_dom"/>
</dbReference>
<dbReference type="SUPFAM" id="SSF81653">
    <property type="entry name" value="Calcium ATPase, transduction domain A"/>
    <property type="match status" value="1"/>
</dbReference>
<keyword evidence="5 7" id="KW-0472">Membrane</keyword>
<evidence type="ECO:0000256" key="7">
    <source>
        <dbReference type="SAM" id="Phobius"/>
    </source>
</evidence>
<sequence>MNMDPAAPAVATTGYTTGPEGLDSATVRARKESGQVNHAVRRTGRSVADIVRSNVFTRINAILGVLLVIVLSTGSIINAAFGLLIIANSAIGIIQELRAKRTLDKLTILGESKPRVIRDGKATEIVRDEIVLDDLIDIGPGDQIVVDGYVRSADGLEVDESMLTGESDAVAKRDGDEIRSGSYVTAGSGTFQATAIGEDSYQAKLIAEAGRFTLTNSQLLDGINQILRIITWLLVPTGILTVWTQLGRTGAPWKEAVLSMVAALVPMVPEGLVLMTSIAFAVGVVRLGKRKALINELPAIEGLARVDLVCADKTGTLTENRMELDEIVPVGEDGGTELARRVLATIAAADGHRNDTMQAIADAVRDIDPDEVTSTVSFDSARKWSGVSTAESGDWVLGAPDVLVADGDPVLAAVDPHIDRGLRVLMLCRATALGDVSAFPAAPGCASLTPCALVVLRQKIREDAEETLGYFAREGVEVKVISGDNAVSVGAVAASLGLDGKVVDARELPAADDPDFVRMVAEGTVFGRVTPEQKRDMVGALQSAGHTVAMTGDGVNDVLALKDASIGVAMGSGSPATRSVAQVVLLDNRFATLPHVVAEGRRVIGNIERVANLFLTKTIYSIVLALVVGLFGITFPFQPIHVTMIGWFTIGIPAFILSLAPNHERARPGFVSRVLRLALPSGLLIGVFTVVFWILVNPGTHAPEPLIRQAGTATLTVTLVMALWVLAVVARPYQWWKIALIVSGAVAYVVIFAVQPLARLLFLDASNPELLVRALIVGGVGAALIEASWWIGRKRSGVRPEVFAFGERPVSR</sequence>
<feature type="transmembrane region" description="Helical" evidence="7">
    <location>
        <begin position="644"/>
        <end position="662"/>
    </location>
</feature>
<dbReference type="SFLD" id="SFLDS00003">
    <property type="entry name" value="Haloacid_Dehalogenase"/>
    <property type="match status" value="1"/>
</dbReference>
<name>A0A9Q4CA38_9CORY</name>
<feature type="transmembrane region" description="Helical" evidence="7">
    <location>
        <begin position="226"/>
        <end position="246"/>
    </location>
</feature>
<dbReference type="EMBL" id="JAPMKU010000003">
    <property type="protein sequence ID" value="MCX7468883.1"/>
    <property type="molecule type" value="Genomic_DNA"/>
</dbReference>
<comment type="subcellular location">
    <subcellularLocation>
        <location evidence="1">Cell membrane</location>
        <topology evidence="1">Multi-pass membrane protein</topology>
    </subcellularLocation>
</comment>
<dbReference type="Pfam" id="PF00122">
    <property type="entry name" value="E1-E2_ATPase"/>
    <property type="match status" value="1"/>
</dbReference>
<dbReference type="SFLD" id="SFLDG00002">
    <property type="entry name" value="C1.7:_P-type_atpase_like"/>
    <property type="match status" value="1"/>
</dbReference>
<protein>
    <submittedName>
        <fullName evidence="10">HAD-IC family P-type ATPase</fullName>
    </submittedName>
</protein>
<feature type="transmembrane region" description="Helical" evidence="7">
    <location>
        <begin position="707"/>
        <end position="726"/>
    </location>
</feature>
<keyword evidence="2 7" id="KW-0812">Transmembrane</keyword>
<evidence type="ECO:0000256" key="1">
    <source>
        <dbReference type="ARBA" id="ARBA00004651"/>
    </source>
</evidence>
<dbReference type="Gene3D" id="1.20.1110.10">
    <property type="entry name" value="Calcium-transporting ATPase, transmembrane domain"/>
    <property type="match status" value="1"/>
</dbReference>
<evidence type="ECO:0000313" key="9">
    <source>
        <dbReference type="EMBL" id="MCX7444278.1"/>
    </source>
</evidence>
<dbReference type="InterPro" id="IPR023298">
    <property type="entry name" value="ATPase_P-typ_TM_dom_sf"/>
</dbReference>
<dbReference type="GO" id="GO:0005524">
    <property type="term" value="F:ATP binding"/>
    <property type="evidence" value="ECO:0007669"/>
    <property type="project" value="InterPro"/>
</dbReference>
<dbReference type="InterPro" id="IPR018303">
    <property type="entry name" value="ATPase_P-typ_P_site"/>
</dbReference>
<keyword evidence="4 7" id="KW-1133">Transmembrane helix</keyword>
<evidence type="ECO:0000313" key="10">
    <source>
        <dbReference type="EMBL" id="MCX7468883.1"/>
    </source>
</evidence>
<organism evidence="10 11">
    <name type="scientific">Corynebacterium pygosceleis</name>
    <dbReference type="NCBI Taxonomy" id="2800406"/>
    <lineage>
        <taxon>Bacteria</taxon>
        <taxon>Bacillati</taxon>
        <taxon>Actinomycetota</taxon>
        <taxon>Actinomycetes</taxon>
        <taxon>Mycobacteriales</taxon>
        <taxon>Corynebacteriaceae</taxon>
        <taxon>Corynebacterium</taxon>
    </lineage>
</organism>
<evidence type="ECO:0000313" key="12">
    <source>
        <dbReference type="Proteomes" id="UP001081709"/>
    </source>
</evidence>
<keyword evidence="12" id="KW-1185">Reference proteome</keyword>
<evidence type="ECO:0000256" key="6">
    <source>
        <dbReference type="SAM" id="MobiDB-lite"/>
    </source>
</evidence>
<evidence type="ECO:0000256" key="4">
    <source>
        <dbReference type="ARBA" id="ARBA00022989"/>
    </source>
</evidence>
<dbReference type="Proteomes" id="UP001081709">
    <property type="component" value="Unassembled WGS sequence"/>
</dbReference>
<dbReference type="InterPro" id="IPR036412">
    <property type="entry name" value="HAD-like_sf"/>
</dbReference>
<feature type="region of interest" description="Disordered" evidence="6">
    <location>
        <begin position="1"/>
        <end position="22"/>
    </location>
</feature>
<feature type="transmembrane region" description="Helical" evidence="7">
    <location>
        <begin position="738"/>
        <end position="758"/>
    </location>
</feature>
<evidence type="ECO:0000313" key="11">
    <source>
        <dbReference type="Proteomes" id="UP001071478"/>
    </source>
</evidence>
<feature type="transmembrane region" description="Helical" evidence="7">
    <location>
        <begin position="258"/>
        <end position="285"/>
    </location>
</feature>
<dbReference type="Gene3D" id="3.40.50.1000">
    <property type="entry name" value="HAD superfamily/HAD-like"/>
    <property type="match status" value="1"/>
</dbReference>
<dbReference type="PRINTS" id="PR00119">
    <property type="entry name" value="CATATPASE"/>
</dbReference>
<dbReference type="GO" id="GO:0016887">
    <property type="term" value="F:ATP hydrolysis activity"/>
    <property type="evidence" value="ECO:0007669"/>
    <property type="project" value="InterPro"/>
</dbReference>